<dbReference type="PANTHER" id="PTHR13182">
    <property type="entry name" value="ZINC FINGER PROTEIN 622"/>
    <property type="match status" value="1"/>
</dbReference>
<dbReference type="InterPro" id="IPR036236">
    <property type="entry name" value="Znf_C2H2_sf"/>
</dbReference>
<dbReference type="GO" id="GO:0030687">
    <property type="term" value="C:preribosome, large subunit precursor"/>
    <property type="evidence" value="ECO:0007669"/>
    <property type="project" value="TreeGrafter"/>
</dbReference>
<sequence>MDSDGNISSILAASLSQPVPSPLSHDAGQFSAGFHCVNPEDPDSDRDEDVGTGLDEEHEPSVDRECDPTQCLFCNQVNSDVHSNVAHMRQAHGFVIPEINRLVVAIETLLAYFHLVIFGYFECLYCGSQRRTAEAAQHHMSGKGHCKFDLYNEDSEFRDFYDFGSDLEGGDEVGDVSEDDQAVGEAVHDDDAKGAGPSGKRAEPKFVQPDNTTLRLASGKLLSHRQSVMTRPSHRKPRTGLEPTPHVQLDDVSNPVEPAPDSELDSTAGALTRAQRREASFTTRQLMHLRAEDRRSLLHLPMSQQRAILAVQKSQVAKARRAEMAMQNRVATLGNKTLMKHFVSDVPGRKNG</sequence>
<dbReference type="Proteomes" id="UP000722485">
    <property type="component" value="Unassembled WGS sequence"/>
</dbReference>
<dbReference type="InterPro" id="IPR041661">
    <property type="entry name" value="ZN622/Rei1/Reh1_Znf-C2H2"/>
</dbReference>
<proteinExistence type="predicted"/>
<dbReference type="OrthoDB" id="19329at2759"/>
<dbReference type="SUPFAM" id="SSF57667">
    <property type="entry name" value="beta-beta-alpha zinc fingers"/>
    <property type="match status" value="1"/>
</dbReference>
<feature type="compositionally biased region" description="Acidic residues" evidence="1">
    <location>
        <begin position="171"/>
        <end position="182"/>
    </location>
</feature>
<name>A0A9P5LDJ0_9HYPO</name>
<feature type="region of interest" description="Disordered" evidence="1">
    <location>
        <begin position="35"/>
        <end position="63"/>
    </location>
</feature>
<evidence type="ECO:0000313" key="4">
    <source>
        <dbReference type="Proteomes" id="UP000722485"/>
    </source>
</evidence>
<dbReference type="InterPro" id="IPR040025">
    <property type="entry name" value="Znf622/Rei1/Reh1"/>
</dbReference>
<dbReference type="GO" id="GO:0042273">
    <property type="term" value="P:ribosomal large subunit biogenesis"/>
    <property type="evidence" value="ECO:0007669"/>
    <property type="project" value="TreeGrafter"/>
</dbReference>
<gene>
    <name evidence="3" type="ORF">G7Z17_g3459</name>
</gene>
<dbReference type="Pfam" id="PF12756">
    <property type="entry name" value="zf-C2H2_2"/>
    <property type="match status" value="1"/>
</dbReference>
<dbReference type="PANTHER" id="PTHR13182:SF8">
    <property type="entry name" value="CYTOPLASMIC 60S SUBUNIT BIOGENESIS FACTOR ZNF622"/>
    <property type="match status" value="1"/>
</dbReference>
<organism evidence="3 4">
    <name type="scientific">Cylindrodendrum hubeiense</name>
    <dbReference type="NCBI Taxonomy" id="595255"/>
    <lineage>
        <taxon>Eukaryota</taxon>
        <taxon>Fungi</taxon>
        <taxon>Dikarya</taxon>
        <taxon>Ascomycota</taxon>
        <taxon>Pezizomycotina</taxon>
        <taxon>Sordariomycetes</taxon>
        <taxon>Hypocreomycetidae</taxon>
        <taxon>Hypocreales</taxon>
        <taxon>Nectriaceae</taxon>
        <taxon>Cylindrodendrum</taxon>
    </lineage>
</organism>
<dbReference type="AlphaFoldDB" id="A0A9P5LDJ0"/>
<protein>
    <recommendedName>
        <fullName evidence="2">ZN622/Rei1/Reh1 zinc finger C2H2-type domain-containing protein</fullName>
    </recommendedName>
</protein>
<reference evidence="3" key="1">
    <citation type="submission" date="2020-03" db="EMBL/GenBank/DDBJ databases">
        <title>Draft Genome Sequence of Cylindrodendrum hubeiense.</title>
        <authorList>
            <person name="Buettner E."/>
            <person name="Kellner H."/>
        </authorList>
    </citation>
    <scope>NUCLEOTIDE SEQUENCE</scope>
    <source>
        <strain evidence="3">IHI 201604</strain>
    </source>
</reference>
<evidence type="ECO:0000259" key="2">
    <source>
        <dbReference type="Pfam" id="PF12756"/>
    </source>
</evidence>
<feature type="compositionally biased region" description="Acidic residues" evidence="1">
    <location>
        <begin position="40"/>
        <end position="58"/>
    </location>
</feature>
<accession>A0A9P5LDJ0</accession>
<feature type="region of interest" description="Disordered" evidence="1">
    <location>
        <begin position="171"/>
        <end position="265"/>
    </location>
</feature>
<keyword evidence="4" id="KW-1185">Reference proteome</keyword>
<feature type="domain" description="ZN622/Rei1/Reh1 zinc finger C2H2-type" evidence="2">
    <location>
        <begin position="70"/>
        <end position="165"/>
    </location>
</feature>
<evidence type="ECO:0000256" key="1">
    <source>
        <dbReference type="SAM" id="MobiDB-lite"/>
    </source>
</evidence>
<comment type="caution">
    <text evidence="3">The sequence shown here is derived from an EMBL/GenBank/DDBJ whole genome shotgun (WGS) entry which is preliminary data.</text>
</comment>
<evidence type="ECO:0000313" key="3">
    <source>
        <dbReference type="EMBL" id="KAF7553681.1"/>
    </source>
</evidence>
<dbReference type="EMBL" id="JAANBB010000042">
    <property type="protein sequence ID" value="KAF7553681.1"/>
    <property type="molecule type" value="Genomic_DNA"/>
</dbReference>